<keyword evidence="12" id="KW-1185">Reference proteome</keyword>
<dbReference type="AlphaFoldDB" id="S7TFA0"/>
<dbReference type="InterPro" id="IPR031167">
    <property type="entry name" value="G_OBG"/>
</dbReference>
<dbReference type="InterPro" id="IPR027417">
    <property type="entry name" value="P-loop_NTPase"/>
</dbReference>
<evidence type="ECO:0000313" key="11">
    <source>
        <dbReference type="EMBL" id="EPR35416.1"/>
    </source>
</evidence>
<sequence length="348" mass="37831">MRFIDEATITVRAGKGGHGCVSFRREKYIPRGGPDGGDGGDGGDVILRVEPRLLTLYDLRLKRLYEAENGRPGQGSQKYGRAGVDLVVDVPPGTLIHEVDEDGNERLVADMSDPEQTLVIARGGRGGKGNEHFKSSTMRAPRFAQPGEEGEEKRLRLTLKIIADVGLVGLPNAGKSTLIASVSRAQPKIADYPFTTLTPNLGVIDDDFGRQLVIADIPGLVEGAHQGYGLGHTFLRHVERSRVLVHLLAAEDATGEEPFAGFDLINEELRLFDPELAQKPQIEVVNKIDTLDAEELQRLKDAAEAAGREVRFISALRGDGVEELMVEVWRLAKPLAAQSGDGDETEED</sequence>
<comment type="function">
    <text evidence="8">An essential GTPase which binds GTP, GDP and possibly (p)ppGpp with moderate affinity, with high nucleotide exchange rates and a fairly low GTP hydrolysis rate. Plays a role in control of the cell cycle, stress response, ribosome biogenesis and in those bacteria that undergo differentiation, in morphogenesis control.</text>
</comment>
<dbReference type="EC" id="3.6.5.-" evidence="8"/>
<dbReference type="eggNOG" id="COG0536">
    <property type="taxonomic scope" value="Bacteria"/>
</dbReference>
<organism evidence="11 12">
    <name type="scientific">Alkalidesulfovibrio alkalitolerans DSM 16529</name>
    <dbReference type="NCBI Taxonomy" id="1121439"/>
    <lineage>
        <taxon>Bacteria</taxon>
        <taxon>Pseudomonadati</taxon>
        <taxon>Thermodesulfobacteriota</taxon>
        <taxon>Desulfovibrionia</taxon>
        <taxon>Desulfovibrionales</taxon>
        <taxon>Desulfovibrionaceae</taxon>
        <taxon>Alkalidesulfovibrio</taxon>
    </lineage>
</organism>
<dbReference type="RefSeq" id="WP_020886003.1">
    <property type="nucleotide sequence ID" value="NZ_ATHI01000004.1"/>
</dbReference>
<dbReference type="InterPro" id="IPR036726">
    <property type="entry name" value="GTP1_OBG_dom_sf"/>
</dbReference>
<keyword evidence="5 8" id="KW-0378">Hydrolase</keyword>
<keyword evidence="3 8" id="KW-0479">Metal-binding</keyword>
<dbReference type="GO" id="GO:0005737">
    <property type="term" value="C:cytoplasm"/>
    <property type="evidence" value="ECO:0007669"/>
    <property type="project" value="UniProtKB-SubCell"/>
</dbReference>
<dbReference type="Gene3D" id="3.40.50.300">
    <property type="entry name" value="P-loop containing nucleotide triphosphate hydrolases"/>
    <property type="match status" value="1"/>
</dbReference>
<feature type="domain" description="OBG-type G" evidence="9">
    <location>
        <begin position="163"/>
        <end position="333"/>
    </location>
</feature>
<dbReference type="Pfam" id="PF01018">
    <property type="entry name" value="GTP1_OBG"/>
    <property type="match status" value="1"/>
</dbReference>
<dbReference type="PATRIC" id="fig|1121439.3.peg.504"/>
<feature type="binding site" evidence="8">
    <location>
        <begin position="286"/>
        <end position="289"/>
    </location>
    <ligand>
        <name>GTP</name>
        <dbReference type="ChEBI" id="CHEBI:37565"/>
    </ligand>
</feature>
<feature type="domain" description="Obg" evidence="10">
    <location>
        <begin position="1"/>
        <end position="162"/>
    </location>
</feature>
<evidence type="ECO:0000256" key="4">
    <source>
        <dbReference type="ARBA" id="ARBA00022741"/>
    </source>
</evidence>
<evidence type="ECO:0000256" key="6">
    <source>
        <dbReference type="ARBA" id="ARBA00022842"/>
    </source>
</evidence>
<name>S7TFA0_9BACT</name>
<evidence type="ECO:0000256" key="8">
    <source>
        <dbReference type="HAMAP-Rule" id="MF_01454"/>
    </source>
</evidence>
<dbReference type="GO" id="GO:0005525">
    <property type="term" value="F:GTP binding"/>
    <property type="evidence" value="ECO:0007669"/>
    <property type="project" value="UniProtKB-UniRule"/>
</dbReference>
<dbReference type="PRINTS" id="PR00326">
    <property type="entry name" value="GTP1OBG"/>
</dbReference>
<feature type="binding site" evidence="8">
    <location>
        <position position="196"/>
    </location>
    <ligand>
        <name>Mg(2+)</name>
        <dbReference type="ChEBI" id="CHEBI:18420"/>
    </ligand>
</feature>
<dbReference type="InterPro" id="IPR006073">
    <property type="entry name" value="GTP-bd"/>
</dbReference>
<dbReference type="Gene3D" id="2.70.210.12">
    <property type="entry name" value="GTP1/OBG domain"/>
    <property type="match status" value="1"/>
</dbReference>
<dbReference type="CDD" id="cd01898">
    <property type="entry name" value="Obg"/>
    <property type="match status" value="1"/>
</dbReference>
<evidence type="ECO:0000256" key="7">
    <source>
        <dbReference type="ARBA" id="ARBA00023134"/>
    </source>
</evidence>
<evidence type="ECO:0000256" key="5">
    <source>
        <dbReference type="ARBA" id="ARBA00022801"/>
    </source>
</evidence>
<dbReference type="HAMAP" id="MF_01454">
    <property type="entry name" value="GTPase_Obg"/>
    <property type="match status" value="1"/>
</dbReference>
<feature type="binding site" evidence="8">
    <location>
        <begin position="169"/>
        <end position="176"/>
    </location>
    <ligand>
        <name>GTP</name>
        <dbReference type="ChEBI" id="CHEBI:37565"/>
    </ligand>
</feature>
<dbReference type="EMBL" id="ATHI01000004">
    <property type="protein sequence ID" value="EPR35416.1"/>
    <property type="molecule type" value="Genomic_DNA"/>
</dbReference>
<dbReference type="PROSITE" id="PS51710">
    <property type="entry name" value="G_OBG"/>
    <property type="match status" value="1"/>
</dbReference>
<evidence type="ECO:0000313" key="12">
    <source>
        <dbReference type="Proteomes" id="UP000014975"/>
    </source>
</evidence>
<protein>
    <recommendedName>
        <fullName evidence="8">GTPase Obg</fullName>
        <ecNumber evidence="8">3.6.5.-</ecNumber>
    </recommendedName>
    <alternativeName>
        <fullName evidence="8">GTP-binding protein Obg</fullName>
    </alternativeName>
</protein>
<dbReference type="FunFam" id="2.70.210.12:FF:000001">
    <property type="entry name" value="GTPase Obg"/>
    <property type="match status" value="1"/>
</dbReference>
<evidence type="ECO:0000256" key="3">
    <source>
        <dbReference type="ARBA" id="ARBA00022723"/>
    </source>
</evidence>
<feature type="binding site" evidence="8">
    <location>
        <begin position="194"/>
        <end position="198"/>
    </location>
    <ligand>
        <name>GTP</name>
        <dbReference type="ChEBI" id="CHEBI:37565"/>
    </ligand>
</feature>
<dbReference type="GO" id="GO:0043022">
    <property type="term" value="F:ribosome binding"/>
    <property type="evidence" value="ECO:0007669"/>
    <property type="project" value="UniProtKB-ARBA"/>
</dbReference>
<feature type="binding site" evidence="8">
    <location>
        <begin position="314"/>
        <end position="316"/>
    </location>
    <ligand>
        <name>GTP</name>
        <dbReference type="ChEBI" id="CHEBI:37565"/>
    </ligand>
</feature>
<dbReference type="NCBIfam" id="NF008956">
    <property type="entry name" value="PRK12299.1"/>
    <property type="match status" value="1"/>
</dbReference>
<accession>S7TFA0</accession>
<dbReference type="PROSITE" id="PS00905">
    <property type="entry name" value="GTP1_OBG"/>
    <property type="match status" value="1"/>
</dbReference>
<dbReference type="GO" id="GO:0003924">
    <property type="term" value="F:GTPase activity"/>
    <property type="evidence" value="ECO:0007669"/>
    <property type="project" value="UniProtKB-UniRule"/>
</dbReference>
<dbReference type="STRING" id="1121439.dsat_2117"/>
<dbReference type="InterPro" id="IPR006074">
    <property type="entry name" value="GTP1-OBG_CS"/>
</dbReference>
<keyword evidence="4 8" id="KW-0547">Nucleotide-binding</keyword>
<evidence type="ECO:0000256" key="1">
    <source>
        <dbReference type="ARBA" id="ARBA00007699"/>
    </source>
</evidence>
<keyword evidence="2 8" id="KW-0963">Cytoplasm</keyword>
<comment type="subcellular location">
    <subcellularLocation>
        <location evidence="8">Cytoplasm</location>
    </subcellularLocation>
</comment>
<dbReference type="PIRSF" id="PIRSF002401">
    <property type="entry name" value="GTP_bd_Obg/CgtA"/>
    <property type="match status" value="1"/>
</dbReference>
<feature type="binding site" evidence="8">
    <location>
        <position position="176"/>
    </location>
    <ligand>
        <name>Mg(2+)</name>
        <dbReference type="ChEBI" id="CHEBI:18420"/>
    </ligand>
</feature>
<proteinExistence type="inferred from homology"/>
<reference evidence="11 12" key="1">
    <citation type="journal article" date="2013" name="Genome Announc.">
        <title>Draft genome sequences for three mercury-methylating, sulfate-reducing bacteria.</title>
        <authorList>
            <person name="Brown S.D."/>
            <person name="Hurt R.A.Jr."/>
            <person name="Gilmour C.C."/>
            <person name="Elias D.A."/>
        </authorList>
    </citation>
    <scope>NUCLEOTIDE SEQUENCE [LARGE SCALE GENOMIC DNA]</scope>
    <source>
        <strain evidence="11 12">DSM 16529</strain>
    </source>
</reference>
<dbReference type="SUPFAM" id="SSF82051">
    <property type="entry name" value="Obg GTP-binding protein N-terminal domain"/>
    <property type="match status" value="1"/>
</dbReference>
<dbReference type="SUPFAM" id="SSF52540">
    <property type="entry name" value="P-loop containing nucleoside triphosphate hydrolases"/>
    <property type="match status" value="1"/>
</dbReference>
<dbReference type="GO" id="GO:0042254">
    <property type="term" value="P:ribosome biogenesis"/>
    <property type="evidence" value="ECO:0007669"/>
    <property type="project" value="UniProtKB-UniRule"/>
</dbReference>
<comment type="subunit">
    <text evidence="8">Monomer.</text>
</comment>
<evidence type="ECO:0000259" key="9">
    <source>
        <dbReference type="PROSITE" id="PS51710"/>
    </source>
</evidence>
<dbReference type="InterPro" id="IPR045086">
    <property type="entry name" value="OBG_GTPase"/>
</dbReference>
<dbReference type="InterPro" id="IPR014100">
    <property type="entry name" value="GTP-bd_Obg/CgtA"/>
</dbReference>
<dbReference type="PANTHER" id="PTHR11702">
    <property type="entry name" value="DEVELOPMENTALLY REGULATED GTP-BINDING PROTEIN-RELATED"/>
    <property type="match status" value="1"/>
</dbReference>
<dbReference type="NCBIfam" id="NF008955">
    <property type="entry name" value="PRK12297.1"/>
    <property type="match status" value="1"/>
</dbReference>
<comment type="similarity">
    <text evidence="1 8">Belongs to the TRAFAC class OBG-HflX-like GTPase superfamily. OBG GTPase family.</text>
</comment>
<dbReference type="PANTHER" id="PTHR11702:SF31">
    <property type="entry name" value="MITOCHONDRIAL RIBOSOME-ASSOCIATED GTPASE 2"/>
    <property type="match status" value="1"/>
</dbReference>
<dbReference type="OrthoDB" id="9807318at2"/>
<evidence type="ECO:0000259" key="10">
    <source>
        <dbReference type="PROSITE" id="PS51883"/>
    </source>
</evidence>
<evidence type="ECO:0000256" key="2">
    <source>
        <dbReference type="ARBA" id="ARBA00022490"/>
    </source>
</evidence>
<comment type="cofactor">
    <cofactor evidence="8">
        <name>Mg(2+)</name>
        <dbReference type="ChEBI" id="CHEBI:18420"/>
    </cofactor>
</comment>
<dbReference type="NCBIfam" id="TIGR02729">
    <property type="entry name" value="Obg_CgtA"/>
    <property type="match status" value="1"/>
</dbReference>
<keyword evidence="7 8" id="KW-0342">GTP-binding</keyword>
<comment type="caution">
    <text evidence="11">The sequence shown here is derived from an EMBL/GenBank/DDBJ whole genome shotgun (WGS) entry which is preliminary data.</text>
</comment>
<dbReference type="GO" id="GO:0000287">
    <property type="term" value="F:magnesium ion binding"/>
    <property type="evidence" value="ECO:0007669"/>
    <property type="project" value="InterPro"/>
</dbReference>
<keyword evidence="6 8" id="KW-0460">Magnesium</keyword>
<dbReference type="PROSITE" id="PS51883">
    <property type="entry name" value="OBG"/>
    <property type="match status" value="1"/>
</dbReference>
<dbReference type="Pfam" id="PF01926">
    <property type="entry name" value="MMR_HSR1"/>
    <property type="match status" value="1"/>
</dbReference>
<gene>
    <name evidence="8" type="primary">obg</name>
    <name evidence="11" type="ORF">dsat_2117</name>
</gene>
<dbReference type="Proteomes" id="UP000014975">
    <property type="component" value="Unassembled WGS sequence"/>
</dbReference>
<feature type="binding site" evidence="8">
    <location>
        <begin position="216"/>
        <end position="219"/>
    </location>
    <ligand>
        <name>GTP</name>
        <dbReference type="ChEBI" id="CHEBI:37565"/>
    </ligand>
</feature>
<dbReference type="InterPro" id="IPR006169">
    <property type="entry name" value="GTP1_OBG_dom"/>
</dbReference>